<dbReference type="STRING" id="692275.M3D5A7"/>
<dbReference type="GO" id="GO:0006307">
    <property type="term" value="P:DNA alkylation repair"/>
    <property type="evidence" value="ECO:0007669"/>
    <property type="project" value="TreeGrafter"/>
</dbReference>
<dbReference type="Gene3D" id="2.30.280.10">
    <property type="entry name" value="SRA-YDG"/>
    <property type="match status" value="1"/>
</dbReference>
<dbReference type="GO" id="GO:0035516">
    <property type="term" value="F:broad specificity oxidative DNA demethylase activity"/>
    <property type="evidence" value="ECO:0007669"/>
    <property type="project" value="TreeGrafter"/>
</dbReference>
<feature type="domain" description="Alpha-ketoglutarate-dependent dioxygenase AlkB-like" evidence="3">
    <location>
        <begin position="983"/>
        <end position="1140"/>
    </location>
</feature>
<dbReference type="Pfam" id="PF13532">
    <property type="entry name" value="2OG-FeII_Oxy_2"/>
    <property type="match status" value="1"/>
</dbReference>
<keyword evidence="5" id="KW-1185">Reference proteome</keyword>
<feature type="compositionally biased region" description="Basic and acidic residues" evidence="2">
    <location>
        <begin position="15"/>
        <end position="41"/>
    </location>
</feature>
<dbReference type="GeneID" id="27904770"/>
<name>M3D5A7_SPHMS</name>
<dbReference type="Gene3D" id="2.60.120.590">
    <property type="entry name" value="Alpha-ketoglutarate-dependent dioxygenase AlkB-like"/>
    <property type="match status" value="1"/>
</dbReference>
<feature type="region of interest" description="Disordered" evidence="2">
    <location>
        <begin position="356"/>
        <end position="383"/>
    </location>
</feature>
<dbReference type="SUPFAM" id="SSF51197">
    <property type="entry name" value="Clavaminate synthase-like"/>
    <property type="match status" value="1"/>
</dbReference>
<dbReference type="HOGENOM" id="CLU_271068_0_0_1"/>
<evidence type="ECO:0000259" key="3">
    <source>
        <dbReference type="Pfam" id="PF13532"/>
    </source>
</evidence>
<evidence type="ECO:0000313" key="5">
    <source>
        <dbReference type="Proteomes" id="UP000016931"/>
    </source>
</evidence>
<dbReference type="PANTHER" id="PTHR31573">
    <property type="entry name" value="ALPHA-KETOGLUTARATE-DEPENDENT DIOXYGENASE ALKB HOMOLOG 2"/>
    <property type="match status" value="1"/>
</dbReference>
<sequence length="1198" mass="132806">MPKREERTQYGITKYAHDPTQEVRLSANDDHRESQLPEKRPVLLGERSSQRISNKRQNDSRDHVWGKIDSGMKGLQKFGTPKLKSTPNSTPESMLKSTLNSTPKSTPQGLGKEIDPQSSKSKQVEAPFQKSKALKSSSLLSPNEGVKRKVQDTSLDVVTPTKRARNGQRPHFAQGKREPTANSSKRQEETIANMISMGEPSVEESIESPVAGPDMQLHIAEPNTNLQASVAASTLSWVIGEAGNPTSTQLQTAPETNIAGLKGQNSGPSAVPHILDRPPQLTRAVDSGSTSPLSDMPSWVAEEIMRENAEQNKQRSIFEAMNGTSSQESISGRSQLWLTRAENVPSPNLPRFEAPVPADSSPTVPAPIPLTIATNTPRPKRLPKPIERFANYESGGKSINVAHSTPNKPYSDDETEAEDHAIISPHSPNGPQLRLPSSCKVKTKIVILPVCLVIPSESPPICREPREQRVVGPQGSVEESQRLRSPPGTLDSGGFDIGELDEFGVREQLELSRKLSERQPLGLKPESVGEPTVWADTRQALCETVPYFKMPQSGCHQNNGHVYAFLYDGSGHCREYMDTDLIIARAGGCMEQDANGQMQQKKNHSMEEAQVQAVINDIEHQNPVIVICGNKHAAAICQMPHRYCVLGWYKPVAVWAEKTLGKGTKTWVTVKYRLERLDCNKRAWYAPIQEVITEEDRKVAGSAKRKRCGDCEMESPHVYLNGWMCLNASCERFWKLSCGGDAPYGKLPYHPAFLLDRTRWQNEQEPYSVRPPVPDSGKVMGDNLTKINTRGIVCPWCGRCNHRRLWKGWTCDNPSCDFASFPMHVPVKPAVLHQPWDSVGDGPTLSQNKYAKHLGVRVRVSHKLGFKIFTYTFDGIEGKLVHAVSNAMINRAPGGPDEMFEAMQRQDDPEMDLHLQRRPFIGTGSSASLKLKSAPVEDGDFMTAFSMNYGMPYKFVAGGASLPFASAPWPVRACRADLNWASKNFSDADGHVEFNEQLVFAYMEGQKVEYHDDGESGLGARIASMSLGSKAKMMLRMKTKHYVGCSKTGVLTQDKPVPGSIGGEAMYRRRLAAWHSLQELKGSDKAAYERRRKEIPEELGLVAKKAKKAEDMVTVTLHHGDIVVMEGYEIQQYLEHKVVPEGCLRFALTCRSVLPEHLKAEERPSYGVEADEPHMSSLVRMAEAEAEAKAEAEAEENR</sequence>
<dbReference type="EMBL" id="KB456263">
    <property type="protein sequence ID" value="EMF13355.1"/>
    <property type="molecule type" value="Genomic_DNA"/>
</dbReference>
<evidence type="ECO:0000256" key="1">
    <source>
        <dbReference type="PIRSR" id="PIRSR632852-1"/>
    </source>
</evidence>
<feature type="compositionally biased region" description="Low complexity" evidence="2">
    <location>
        <begin position="130"/>
        <end position="141"/>
    </location>
</feature>
<feature type="region of interest" description="Disordered" evidence="2">
    <location>
        <begin position="1"/>
        <end position="188"/>
    </location>
</feature>
<feature type="region of interest" description="Disordered" evidence="2">
    <location>
        <begin position="462"/>
        <end position="497"/>
    </location>
</feature>
<protein>
    <recommendedName>
        <fullName evidence="3">Alpha-ketoglutarate-dependent dioxygenase AlkB-like domain-containing protein</fullName>
    </recommendedName>
</protein>
<gene>
    <name evidence="4" type="ORF">SEPMUDRAFT_155685</name>
</gene>
<dbReference type="InterPro" id="IPR037151">
    <property type="entry name" value="AlkB-like_sf"/>
</dbReference>
<evidence type="ECO:0000313" key="4">
    <source>
        <dbReference type="EMBL" id="EMF13355.1"/>
    </source>
</evidence>
<evidence type="ECO:0000256" key="2">
    <source>
        <dbReference type="SAM" id="MobiDB-lite"/>
    </source>
</evidence>
<dbReference type="eggNOG" id="ENOG502RXDU">
    <property type="taxonomic scope" value="Eukaryota"/>
</dbReference>
<dbReference type="GO" id="GO:0051747">
    <property type="term" value="F:cytosine C-5 DNA demethylase activity"/>
    <property type="evidence" value="ECO:0007669"/>
    <property type="project" value="TreeGrafter"/>
</dbReference>
<dbReference type="RefSeq" id="XP_016761476.1">
    <property type="nucleotide sequence ID" value="XM_016907633.1"/>
</dbReference>
<dbReference type="InterPro" id="IPR036987">
    <property type="entry name" value="SRA-YDG_sf"/>
</dbReference>
<feature type="binding site" evidence="1">
    <location>
        <position position="1002"/>
    </location>
    <ligand>
        <name>2-oxoglutarate</name>
        <dbReference type="ChEBI" id="CHEBI:16810"/>
    </ligand>
</feature>
<reference evidence="4 5" key="1">
    <citation type="journal article" date="2012" name="PLoS Pathog.">
        <title>Diverse lifestyles and strategies of plant pathogenesis encoded in the genomes of eighteen Dothideomycetes fungi.</title>
        <authorList>
            <person name="Ohm R.A."/>
            <person name="Feau N."/>
            <person name="Henrissat B."/>
            <person name="Schoch C.L."/>
            <person name="Horwitz B.A."/>
            <person name="Barry K.W."/>
            <person name="Condon B.J."/>
            <person name="Copeland A.C."/>
            <person name="Dhillon B."/>
            <person name="Glaser F."/>
            <person name="Hesse C.N."/>
            <person name="Kosti I."/>
            <person name="LaButti K."/>
            <person name="Lindquist E.A."/>
            <person name="Lucas S."/>
            <person name="Salamov A.A."/>
            <person name="Bradshaw R.E."/>
            <person name="Ciuffetti L."/>
            <person name="Hamelin R.C."/>
            <person name="Kema G.H.J."/>
            <person name="Lawrence C."/>
            <person name="Scott J.A."/>
            <person name="Spatafora J.W."/>
            <person name="Turgeon B.G."/>
            <person name="de Wit P.J.G.M."/>
            <person name="Zhong S."/>
            <person name="Goodwin S.B."/>
            <person name="Grigoriev I.V."/>
        </authorList>
    </citation>
    <scope>NUCLEOTIDE SEQUENCE [LARGE SCALE GENOMIC DNA]</scope>
    <source>
        <strain evidence="4 5">SO2202</strain>
    </source>
</reference>
<feature type="binding site" evidence="1">
    <location>
        <position position="1011"/>
    </location>
    <ligand>
        <name>2-oxoglutarate</name>
        <dbReference type="ChEBI" id="CHEBI:16810"/>
    </ligand>
</feature>
<feature type="compositionally biased region" description="Basic and acidic residues" evidence="2">
    <location>
        <begin position="56"/>
        <end position="66"/>
    </location>
</feature>
<feature type="compositionally biased region" description="Polar residues" evidence="2">
    <location>
        <begin position="83"/>
        <end position="108"/>
    </location>
</feature>
<dbReference type="InterPro" id="IPR027450">
    <property type="entry name" value="AlkB-like"/>
</dbReference>
<dbReference type="OrthoDB" id="2163491at2759"/>
<dbReference type="AlphaFoldDB" id="M3D5A7"/>
<dbReference type="Proteomes" id="UP000016931">
    <property type="component" value="Unassembled WGS sequence"/>
</dbReference>
<accession>M3D5A7</accession>
<dbReference type="InterPro" id="IPR032852">
    <property type="entry name" value="ALKBH2"/>
</dbReference>
<dbReference type="PANTHER" id="PTHR31573:SF4">
    <property type="entry name" value="FE2OG DIOXYGENASE DOMAIN-CONTAINING PROTEIN"/>
    <property type="match status" value="1"/>
</dbReference>
<proteinExistence type="predicted"/>
<organism evidence="4 5">
    <name type="scientific">Sphaerulina musiva (strain SO2202)</name>
    <name type="common">Poplar stem canker fungus</name>
    <name type="synonym">Septoria musiva</name>
    <dbReference type="NCBI Taxonomy" id="692275"/>
    <lineage>
        <taxon>Eukaryota</taxon>
        <taxon>Fungi</taxon>
        <taxon>Dikarya</taxon>
        <taxon>Ascomycota</taxon>
        <taxon>Pezizomycotina</taxon>
        <taxon>Dothideomycetes</taxon>
        <taxon>Dothideomycetidae</taxon>
        <taxon>Mycosphaerellales</taxon>
        <taxon>Mycosphaerellaceae</taxon>
        <taxon>Sphaerulina</taxon>
    </lineage>
</organism>
<feature type="compositionally biased region" description="Basic and acidic residues" evidence="2">
    <location>
        <begin position="175"/>
        <end position="188"/>
    </location>
</feature>
<dbReference type="GO" id="GO:0008198">
    <property type="term" value="F:ferrous iron binding"/>
    <property type="evidence" value="ECO:0007669"/>
    <property type="project" value="TreeGrafter"/>
</dbReference>